<name>A0A1H6JSW6_9ACTN</name>
<evidence type="ECO:0000259" key="2">
    <source>
        <dbReference type="PROSITE" id="PS51194"/>
    </source>
</evidence>
<evidence type="ECO:0000313" key="3">
    <source>
        <dbReference type="EMBL" id="SEH64049.1"/>
    </source>
</evidence>
<feature type="region of interest" description="Disordered" evidence="1">
    <location>
        <begin position="53"/>
        <end position="84"/>
    </location>
</feature>
<dbReference type="PROSITE" id="PS51194">
    <property type="entry name" value="HELICASE_CTER"/>
    <property type="match status" value="1"/>
</dbReference>
<keyword evidence="4" id="KW-1185">Reference proteome</keyword>
<dbReference type="RefSeq" id="WP_078687728.1">
    <property type="nucleotide sequence ID" value="NZ_FNWT01000008.1"/>
</dbReference>
<accession>A0A1H6JSW6</accession>
<organism evidence="3 4">
    <name type="scientific">Parafannyhessea umbonata</name>
    <dbReference type="NCBI Taxonomy" id="604330"/>
    <lineage>
        <taxon>Bacteria</taxon>
        <taxon>Bacillati</taxon>
        <taxon>Actinomycetota</taxon>
        <taxon>Coriobacteriia</taxon>
        <taxon>Coriobacteriales</taxon>
        <taxon>Atopobiaceae</taxon>
        <taxon>Parafannyhessea</taxon>
    </lineage>
</organism>
<keyword evidence="3" id="KW-0347">Helicase</keyword>
<dbReference type="EMBL" id="FNWT01000008">
    <property type="protein sequence ID" value="SEH64049.1"/>
    <property type="molecule type" value="Genomic_DNA"/>
</dbReference>
<dbReference type="Gene3D" id="3.40.50.300">
    <property type="entry name" value="P-loop containing nucleotide triphosphate hydrolases"/>
    <property type="match status" value="2"/>
</dbReference>
<comment type="caution">
    <text evidence="3">The sequence shown here is derived from an EMBL/GenBank/DDBJ whole genome shotgun (WGS) entry which is preliminary data.</text>
</comment>
<reference evidence="3 4" key="1">
    <citation type="submission" date="2016-10" db="EMBL/GenBank/DDBJ databases">
        <authorList>
            <person name="Varghese N."/>
            <person name="Submissions S."/>
        </authorList>
    </citation>
    <scope>NUCLEOTIDE SEQUENCE [LARGE SCALE GENOMIC DNA]</scope>
    <source>
        <strain evidence="3 4">WCP15</strain>
    </source>
</reference>
<dbReference type="Proteomes" id="UP000199135">
    <property type="component" value="Unassembled WGS sequence"/>
</dbReference>
<dbReference type="PANTHER" id="PTHR47957">
    <property type="entry name" value="ATP-DEPENDENT HELICASE HRQ1"/>
    <property type="match status" value="1"/>
</dbReference>
<protein>
    <submittedName>
        <fullName evidence="3">Helicase conserved C-terminal domain-containing protein</fullName>
    </submittedName>
</protein>
<sequence>MEKTPDKSSLDDDLRDRLYRAVYEEFVGPRDFNEEELLDVSPTLRYNAGVLHPRGSEFDLGDVVEGSDGGPEANPSLSEAPDVPASAEIVPDGSAPGNQADGDDFEEPISLSNARQQAAMSMTIAVREGDRLSFEVQAARYEAVIIEGKSYYRRIPMNFKLGYEEVELPQKAGKPKGYRLDEGKLELWVVFRRHIPGASVVTVALCNAYESDRDTPEKCYFQASMKVISEQGLVPPAWSDTGKASLSEEEAERLLIYRNVKNYAIGHGCATRWAQGDSVSWAETQVMPTAETRSMKPMHPSMKGLSLPLESFGKPEGWGETSASMREMCRRYDQWIKGVEHSSASLPREHLAAAERNISACKRCLSRMEDGLALLEADGAARQAFIMANEAMYEQFLHYSVVSGERASLDAPIGYVRSWRPFQLAFILMNIRPIVDETCSERDIVDLIWFPTGGGKTEAYLGLTAFTLIHERICGTTSSGVSVFMRYTLRLLTSQQFDRASSLVCALESMRRRLPALLGERQFRIGLWVGDDASPNKREKAVRERVKYVDRGEDKNPFPVRQCPWCGSSMEEDRRRSYVLTGSMKRLVFRCPNSNCEFSGDEGLPLDVVDDEIYLQPPSLLVGTIDKFAMLPYRDEALPLFGIKDGKRLRPPKLIIQDELHLISGPLGSMAGHYETLISSLCEREVDGELVTPKIIASTATVSRAKEQCNQLYACGEENVFQFPPSGIDYDDSFFAVEDKDGRGRRYVGVFVPTLKEASTNIRLYSDLMWEPATWRDVDDEWRDRYWTTIGYYGTTRELGQAVTWMGGDIPERLWEHRKRAEANGDDTARYMNVPLELTGRKDADEVRNGLASLSISYPDKAAVDLCFATNMISVGLDVGRLGLMVVAGQPKSTAEYIQATSRVGRGEAKGIVFVVYSTTKPRDRSHYENFAMFHQSFYQNVEPSSVTSFCRQVRDRALFGTLAGIYLSAVDESVAKPYAFPDDKAFSLAEETVLDRVERVDPDEAEGTEADIEYYRHIWETNDYGRWCELKPENFDPVTPLIHPRGAEESEAWSGGTFEVPTSMRSVDSECRVKIVGTYAGYDKQYSWRKNG</sequence>
<dbReference type="PANTHER" id="PTHR47957:SF3">
    <property type="entry name" value="ATP-DEPENDENT HELICASE HRQ1"/>
    <property type="match status" value="1"/>
</dbReference>
<dbReference type="Pfam" id="PF00271">
    <property type="entry name" value="Helicase_C"/>
    <property type="match status" value="1"/>
</dbReference>
<evidence type="ECO:0000256" key="1">
    <source>
        <dbReference type="SAM" id="MobiDB-lite"/>
    </source>
</evidence>
<keyword evidence="3" id="KW-0067">ATP-binding</keyword>
<dbReference type="InterPro" id="IPR001650">
    <property type="entry name" value="Helicase_C-like"/>
</dbReference>
<dbReference type="CDD" id="cd18785">
    <property type="entry name" value="SF2_C"/>
    <property type="match status" value="1"/>
</dbReference>
<feature type="domain" description="Helicase C-terminal" evidence="2">
    <location>
        <begin position="798"/>
        <end position="950"/>
    </location>
</feature>
<keyword evidence="3" id="KW-0378">Hydrolase</keyword>
<dbReference type="GO" id="GO:0004386">
    <property type="term" value="F:helicase activity"/>
    <property type="evidence" value="ECO:0007669"/>
    <property type="project" value="UniProtKB-KW"/>
</dbReference>
<proteinExistence type="predicted"/>
<gene>
    <name evidence="3" type="ORF">SAMN05216447_10877</name>
</gene>
<evidence type="ECO:0000313" key="4">
    <source>
        <dbReference type="Proteomes" id="UP000199135"/>
    </source>
</evidence>
<keyword evidence="3" id="KW-0547">Nucleotide-binding</keyword>
<dbReference type="SUPFAM" id="SSF52540">
    <property type="entry name" value="P-loop containing nucleoside triphosphate hydrolases"/>
    <property type="match status" value="1"/>
</dbReference>
<dbReference type="InterPro" id="IPR027417">
    <property type="entry name" value="P-loop_NTPase"/>
</dbReference>